<sequence>MEQKTVNLYTRQNDKTLYQLERNGRIINERIYVELHFGDIAPLFMESYDWFTREAAKKVAKPEDVKAPIWCSISPDNCLKPIPDTVVYVLEVPQDQIIYFDDVKWDYVLNRIYLPKDDEDAAAYKRHLKEIGVENGFEFFEGRYKGMFPEEVERIRASWKRVFEIDNWTIFNVCGNIWEIKKEWVKRIVRPGESVD</sequence>
<dbReference type="Pfam" id="PF12952">
    <property type="entry name" value="DUF3841"/>
    <property type="match status" value="1"/>
</dbReference>
<accession>A0A844FDE5</accession>
<dbReference type="AlphaFoldDB" id="A0A844FDE5"/>
<dbReference type="RefSeq" id="WP_004605610.1">
    <property type="nucleotide sequence ID" value="NZ_AP024846.1"/>
</dbReference>
<gene>
    <name evidence="1" type="ORF">FYJ37_14240</name>
</gene>
<name>A0A844FDE5_CLOSV</name>
<evidence type="ECO:0000313" key="2">
    <source>
        <dbReference type="Proteomes" id="UP000462363"/>
    </source>
</evidence>
<dbReference type="EMBL" id="VUMB01000037">
    <property type="protein sequence ID" value="MSS41464.1"/>
    <property type="molecule type" value="Genomic_DNA"/>
</dbReference>
<comment type="caution">
    <text evidence="1">The sequence shown here is derived from an EMBL/GenBank/DDBJ whole genome shotgun (WGS) entry which is preliminary data.</text>
</comment>
<reference evidence="1 2" key="1">
    <citation type="submission" date="2019-08" db="EMBL/GenBank/DDBJ databases">
        <title>In-depth cultivation of the pig gut microbiome towards novel bacterial diversity and tailored functional studies.</title>
        <authorList>
            <person name="Wylensek D."/>
            <person name="Hitch T.C.A."/>
            <person name="Clavel T."/>
        </authorList>
    </citation>
    <scope>NUCLEOTIDE SEQUENCE [LARGE SCALE GENOMIC DNA]</scope>
    <source>
        <strain evidence="1 2">BL-389-WT-3D</strain>
    </source>
</reference>
<proteinExistence type="predicted"/>
<evidence type="ECO:0000313" key="1">
    <source>
        <dbReference type="EMBL" id="MSS41464.1"/>
    </source>
</evidence>
<organism evidence="1 2">
    <name type="scientific">Clostridium scindens (strain JCM 10418 / VPI 12708)</name>
    <dbReference type="NCBI Taxonomy" id="29347"/>
    <lineage>
        <taxon>Bacteria</taxon>
        <taxon>Bacillati</taxon>
        <taxon>Bacillota</taxon>
        <taxon>Clostridia</taxon>
        <taxon>Lachnospirales</taxon>
        <taxon>Lachnospiraceae</taxon>
    </lineage>
</organism>
<dbReference type="GeneID" id="62696353"/>
<protein>
    <submittedName>
        <fullName evidence="1">DUF3841 domain-containing protein</fullName>
    </submittedName>
</protein>
<dbReference type="Proteomes" id="UP000462363">
    <property type="component" value="Unassembled WGS sequence"/>
</dbReference>
<dbReference type="InterPro" id="IPR024211">
    <property type="entry name" value="DUF3841"/>
</dbReference>